<dbReference type="EMBL" id="GECU01000760">
    <property type="protein sequence ID" value="JAT06947.1"/>
    <property type="molecule type" value="Transcribed_RNA"/>
</dbReference>
<dbReference type="AlphaFoldDB" id="A0A1B6K656"/>
<protein>
    <submittedName>
        <fullName evidence="1">Uncharacterized protein</fullName>
    </submittedName>
</protein>
<evidence type="ECO:0000313" key="1">
    <source>
        <dbReference type="EMBL" id="JAT06947.1"/>
    </source>
</evidence>
<feature type="non-terminal residue" evidence="1">
    <location>
        <position position="1"/>
    </location>
</feature>
<reference evidence="1" key="1">
    <citation type="submission" date="2015-11" db="EMBL/GenBank/DDBJ databases">
        <title>De novo transcriptome assembly of four potential Pierce s Disease insect vectors from Arizona vineyards.</title>
        <authorList>
            <person name="Tassone E.E."/>
        </authorList>
    </citation>
    <scope>NUCLEOTIDE SEQUENCE</scope>
</reference>
<sequence length="110" mass="13266">ILSFITKRYTFSEIVKVQNVYVTVRKYKFVNDFYGLENTVFPVLPCVSNVRWDLKHLRFYLSALRQGTHQRSACHVRLRRMFPGGYHFLCDSVTYSIYVFYRQIKNILRQ</sequence>
<organism evidence="1">
    <name type="scientific">Homalodisca liturata</name>
    <dbReference type="NCBI Taxonomy" id="320908"/>
    <lineage>
        <taxon>Eukaryota</taxon>
        <taxon>Metazoa</taxon>
        <taxon>Ecdysozoa</taxon>
        <taxon>Arthropoda</taxon>
        <taxon>Hexapoda</taxon>
        <taxon>Insecta</taxon>
        <taxon>Pterygota</taxon>
        <taxon>Neoptera</taxon>
        <taxon>Paraneoptera</taxon>
        <taxon>Hemiptera</taxon>
        <taxon>Auchenorrhyncha</taxon>
        <taxon>Membracoidea</taxon>
        <taxon>Cicadellidae</taxon>
        <taxon>Cicadellinae</taxon>
        <taxon>Proconiini</taxon>
        <taxon>Homalodisca</taxon>
    </lineage>
</organism>
<accession>A0A1B6K656</accession>
<gene>
    <name evidence="1" type="ORF">g.8092</name>
</gene>
<proteinExistence type="predicted"/>
<name>A0A1B6K656_9HEMI</name>